<keyword evidence="6" id="KW-0675">Receptor</keyword>
<feature type="non-terminal residue" evidence="12">
    <location>
        <position position="663"/>
    </location>
</feature>
<dbReference type="PANTHER" id="PTHR42643:SF33">
    <property type="entry name" value="GLUTAMATE RECEPTOR 2-LIKE PROTEIN"/>
    <property type="match status" value="1"/>
</dbReference>
<keyword evidence="11" id="KW-1185">Reference proteome</keyword>
<keyword evidence="4 8" id="KW-1133">Transmembrane helix</keyword>
<keyword evidence="7" id="KW-0325">Glycoprotein</keyword>
<dbReference type="KEGG" id="bman:114244608"/>
<dbReference type="Pfam" id="PF24576">
    <property type="entry name" value="IR75A_N"/>
    <property type="match status" value="2"/>
</dbReference>
<keyword evidence="9" id="KW-0732">Signal</keyword>
<keyword evidence="2" id="KW-1003">Cell membrane</keyword>
<keyword evidence="5 8" id="KW-0472">Membrane</keyword>
<evidence type="ECO:0000256" key="6">
    <source>
        <dbReference type="ARBA" id="ARBA00023170"/>
    </source>
</evidence>
<feature type="transmembrane region" description="Helical" evidence="8">
    <location>
        <begin position="434"/>
        <end position="459"/>
    </location>
</feature>
<dbReference type="GO" id="GO:0005886">
    <property type="term" value="C:plasma membrane"/>
    <property type="evidence" value="ECO:0007669"/>
    <property type="project" value="UniProtKB-SubCell"/>
</dbReference>
<comment type="subcellular location">
    <subcellularLocation>
        <location evidence="1">Cell membrane</location>
        <topology evidence="1">Multi-pass membrane protein</topology>
    </subcellularLocation>
</comment>
<dbReference type="InterPro" id="IPR057074">
    <property type="entry name" value="IR75A_N"/>
</dbReference>
<reference evidence="12" key="1">
    <citation type="submission" date="2025-08" db="UniProtKB">
        <authorList>
            <consortium name="RefSeq"/>
        </authorList>
    </citation>
    <scope>IDENTIFICATION</scope>
    <source>
        <tissue evidence="12">Silk gland</tissue>
    </source>
</reference>
<evidence type="ECO:0000256" key="5">
    <source>
        <dbReference type="ARBA" id="ARBA00023136"/>
    </source>
</evidence>
<evidence type="ECO:0000256" key="8">
    <source>
        <dbReference type="SAM" id="Phobius"/>
    </source>
</evidence>
<feature type="domain" description="Ionotropic receptor 75a N-terminal" evidence="10">
    <location>
        <begin position="23"/>
        <end position="123"/>
    </location>
</feature>
<feature type="domain" description="Ionotropic receptor 75a N-terminal" evidence="10">
    <location>
        <begin position="157"/>
        <end position="242"/>
    </location>
</feature>
<evidence type="ECO:0000256" key="7">
    <source>
        <dbReference type="ARBA" id="ARBA00023180"/>
    </source>
</evidence>
<evidence type="ECO:0000256" key="2">
    <source>
        <dbReference type="ARBA" id="ARBA00022475"/>
    </source>
</evidence>
<evidence type="ECO:0000256" key="9">
    <source>
        <dbReference type="SAM" id="SignalP"/>
    </source>
</evidence>
<feature type="chain" id="PRO_5026920578" evidence="9">
    <location>
        <begin position="18"/>
        <end position="663"/>
    </location>
</feature>
<dbReference type="SUPFAM" id="SSF53850">
    <property type="entry name" value="Periplasmic binding protein-like II"/>
    <property type="match status" value="1"/>
</dbReference>
<dbReference type="GeneID" id="114244608"/>
<gene>
    <name evidence="12" type="primary">LOC114244608</name>
</gene>
<name>A0A6J2JTL6_BOMMA</name>
<evidence type="ECO:0000313" key="12">
    <source>
        <dbReference type="RefSeq" id="XP_028032287.1"/>
    </source>
</evidence>
<feature type="signal peptide" evidence="9">
    <location>
        <begin position="1"/>
        <end position="17"/>
    </location>
</feature>
<organism evidence="11 12">
    <name type="scientific">Bombyx mandarina</name>
    <name type="common">Wild silk moth</name>
    <name type="synonym">Wild silkworm</name>
    <dbReference type="NCBI Taxonomy" id="7092"/>
    <lineage>
        <taxon>Eukaryota</taxon>
        <taxon>Metazoa</taxon>
        <taxon>Ecdysozoa</taxon>
        <taxon>Arthropoda</taxon>
        <taxon>Hexapoda</taxon>
        <taxon>Insecta</taxon>
        <taxon>Pterygota</taxon>
        <taxon>Neoptera</taxon>
        <taxon>Endopterygota</taxon>
        <taxon>Lepidoptera</taxon>
        <taxon>Glossata</taxon>
        <taxon>Ditrysia</taxon>
        <taxon>Bombycoidea</taxon>
        <taxon>Bombycidae</taxon>
        <taxon>Bombycinae</taxon>
        <taxon>Bombyx</taxon>
    </lineage>
</organism>
<evidence type="ECO:0000259" key="10">
    <source>
        <dbReference type="Pfam" id="PF24576"/>
    </source>
</evidence>
<dbReference type="PANTHER" id="PTHR42643">
    <property type="entry name" value="IONOTROPIC RECEPTOR 20A-RELATED"/>
    <property type="match status" value="1"/>
</dbReference>
<dbReference type="OrthoDB" id="7740483at2759"/>
<evidence type="ECO:0000313" key="11">
    <source>
        <dbReference type="Proteomes" id="UP000504629"/>
    </source>
</evidence>
<evidence type="ECO:0000256" key="3">
    <source>
        <dbReference type="ARBA" id="ARBA00022692"/>
    </source>
</evidence>
<dbReference type="RefSeq" id="XP_028032287.1">
    <property type="nucleotide sequence ID" value="XM_028176486.1"/>
</dbReference>
<evidence type="ECO:0000256" key="1">
    <source>
        <dbReference type="ARBA" id="ARBA00004651"/>
    </source>
</evidence>
<dbReference type="InterPro" id="IPR052192">
    <property type="entry name" value="Insect_Ionotropic_Sensory_Rcpt"/>
</dbReference>
<feature type="transmembrane region" description="Helical" evidence="8">
    <location>
        <begin position="372"/>
        <end position="394"/>
    </location>
</feature>
<proteinExistence type="predicted"/>
<protein>
    <submittedName>
        <fullName evidence="12">Ionotropic receptor 75a-like</fullName>
    </submittedName>
</protein>
<feature type="transmembrane region" description="Helical" evidence="8">
    <location>
        <begin position="623"/>
        <end position="649"/>
    </location>
</feature>
<dbReference type="Proteomes" id="UP000504629">
    <property type="component" value="Unplaced"/>
</dbReference>
<keyword evidence="3 8" id="KW-0812">Transmembrane</keyword>
<dbReference type="Gene3D" id="3.40.190.10">
    <property type="entry name" value="Periplasmic binding protein-like II"/>
    <property type="match status" value="2"/>
</dbReference>
<evidence type="ECO:0000256" key="4">
    <source>
        <dbReference type="ARBA" id="ARBA00022989"/>
    </source>
</evidence>
<dbReference type="AlphaFoldDB" id="A0A6J2JTL6"/>
<accession>A0A6J2JTL6</accession>
<sequence>MDVHFFAIISLLSAISGANIISELIVDYFSNQNIKSVCLLNCASEIWAKNLGKTLMNMSIGFSLLDLAKKTDYSALDKCLRYTSWSLGIVLDVSCEGTDDVLNFASNNRHFAANKKWLIIECKNAIDYPRQEGLYLNKNETIIETISYNNALKNGTALVSDARIMKTLETLNLSIDADIKVALQKGAVDFVLYDVFNYGKIQGGSLIVKEIGMWNSAGVFSSLNKFKYYDRWDFNEMALRMILVISPPPRKFDPKSLKLQDTTPTPGVVTVLKISSIVVHEIAELHNFRFNYTITDRWIGTFEKNSSRVVANSLYFREQDISPIIRYLAYLSDKLEVIHPPITSIETRYYYRIPTKGPGKLENQFLRPLSNGAWLCFIAVSTLCAILLIMSAIVEQRPSMVQYAVFSVIASVCQQFFQDTDDVEGRRISGARKLIILVTGMSCVLVYNFYTSSVVSWLLNGPPPSINSLRELLESPLELIYEDVGYTKSWLQNPMYYYNKRNAKIEDEIRQKKVFNKKKGAPLLKSVKEGIAMVKAGGYAYHTEVNSANDLISKTFTQTELCELGSLQSIEKTNVYACVQKQSPYKKFFDWSLMRLQERGIIDCVTKRMESKHVTCAGSSPRALALGGAAPAFMLLAFGYILATIIMFVERIIFKMKYRNEKI</sequence>